<accession>A0A137ZZB7</accession>
<dbReference type="Gene3D" id="3.30.530.20">
    <property type="match status" value="1"/>
</dbReference>
<dbReference type="STRING" id="239498.AXK60_16860"/>
<reference evidence="2" key="3">
    <citation type="submission" date="2016-02" db="EMBL/GenBank/DDBJ databases">
        <authorList>
            <person name="Teng J.L."/>
            <person name="Yang Y."/>
            <person name="Huang Y."/>
            <person name="Guo F."/>
            <person name="Wei W."/>
            <person name="Chen J.H."/>
            <person name="Wong S.Y."/>
            <person name="Lau S.K."/>
            <person name="Woo P.C."/>
        </authorList>
    </citation>
    <scope>NUCLEOTIDE SEQUENCE</scope>
    <source>
        <strain evidence="2">JCM 15929</strain>
    </source>
</reference>
<evidence type="ECO:0000313" key="1">
    <source>
        <dbReference type="EMBL" id="KXO98017.1"/>
    </source>
</evidence>
<proteinExistence type="predicted"/>
<dbReference type="RefSeq" id="WP_068574321.1">
    <property type="nucleotide sequence ID" value="NZ_LSRE01000014.1"/>
</dbReference>
<organism evidence="2 3">
    <name type="scientific">Tsukamurella pseudospumae</name>
    <dbReference type="NCBI Taxonomy" id="239498"/>
    <lineage>
        <taxon>Bacteria</taxon>
        <taxon>Bacillati</taxon>
        <taxon>Actinomycetota</taxon>
        <taxon>Actinomycetes</taxon>
        <taxon>Mycobacteriales</taxon>
        <taxon>Tsukamurellaceae</taxon>
        <taxon>Tsukamurella</taxon>
    </lineage>
</organism>
<evidence type="ECO:0000313" key="2">
    <source>
        <dbReference type="EMBL" id="KXP03489.1"/>
    </source>
</evidence>
<dbReference type="OrthoDB" id="4742762at2"/>
<evidence type="ECO:0008006" key="5">
    <source>
        <dbReference type="Google" id="ProtNLM"/>
    </source>
</evidence>
<dbReference type="EMBL" id="LSRF01000058">
    <property type="protein sequence ID" value="KXP03489.1"/>
    <property type="molecule type" value="Genomic_DNA"/>
</dbReference>
<name>A0A137ZZB7_9ACTN</name>
<reference evidence="1 4" key="2">
    <citation type="submission" date="2016-02" db="EMBL/GenBank/DDBJ databases">
        <authorList>
            <person name="Teng J.L."/>
            <person name="Tang Y."/>
            <person name="Huang Y."/>
            <person name="Guo F."/>
            <person name="Wei W."/>
            <person name="Chen J.H."/>
            <person name="Wong S.Y."/>
            <person name="Lau S.K."/>
            <person name="Woo P.C."/>
        </authorList>
    </citation>
    <scope>NUCLEOTIDE SEQUENCE [LARGE SCALE GENOMIC DNA]</scope>
    <source>
        <strain evidence="1 4">JCM 13375</strain>
    </source>
</reference>
<evidence type="ECO:0000313" key="3">
    <source>
        <dbReference type="Proteomes" id="UP000070258"/>
    </source>
</evidence>
<dbReference type="Proteomes" id="UP000070409">
    <property type="component" value="Unassembled WGS sequence"/>
</dbReference>
<dbReference type="EMBL" id="LSRE01000014">
    <property type="protein sequence ID" value="KXO98017.1"/>
    <property type="molecule type" value="Genomic_DNA"/>
</dbReference>
<evidence type="ECO:0000313" key="4">
    <source>
        <dbReference type="Proteomes" id="UP000070409"/>
    </source>
</evidence>
<dbReference type="AlphaFoldDB" id="A0A137ZZB7"/>
<comment type="caution">
    <text evidence="2">The sequence shown here is derived from an EMBL/GenBank/DDBJ whole genome shotgun (WGS) entry which is preliminary data.</text>
</comment>
<protein>
    <recommendedName>
        <fullName evidence="5">SRPBCC family protein</fullName>
    </recommendedName>
</protein>
<sequence length="153" mass="16948">MATISINTELPLPAARARAMAAVPDVMLFVLAPVLAFDMDEAPPVGVPVEPGFSARGRVRWFGVLPGWVHEITVRRLDEFEISTNEHGGPVKVWNHRLTFEPLGPDRCRYTDAIEIEDGARGLLTGVFVRAMFRHRHRRWRILAAAVAAADAA</sequence>
<keyword evidence="4" id="KW-1185">Reference proteome</keyword>
<gene>
    <name evidence="2" type="ORF">AXK60_16860</name>
    <name evidence="1" type="ORF">AXK61_20870</name>
</gene>
<dbReference type="Proteomes" id="UP000070258">
    <property type="component" value="Unassembled WGS sequence"/>
</dbReference>
<dbReference type="InterPro" id="IPR023393">
    <property type="entry name" value="START-like_dom_sf"/>
</dbReference>
<dbReference type="SUPFAM" id="SSF55961">
    <property type="entry name" value="Bet v1-like"/>
    <property type="match status" value="1"/>
</dbReference>
<reference evidence="3" key="1">
    <citation type="submission" date="2016-02" db="EMBL/GenBank/DDBJ databases">
        <authorList>
            <person name="Wen L."/>
            <person name="He K."/>
            <person name="Yang H."/>
        </authorList>
    </citation>
    <scope>NUCLEOTIDE SEQUENCE [LARGE SCALE GENOMIC DNA]</scope>
    <source>
        <strain evidence="3">JCM 15929</strain>
    </source>
</reference>